<reference evidence="3" key="1">
    <citation type="journal article" date="2019" name="Int. J. Syst. Evol. Microbiol.">
        <title>The Global Catalogue of Microorganisms (GCM) 10K type strain sequencing project: providing services to taxonomists for standard genome sequencing and annotation.</title>
        <authorList>
            <consortium name="The Broad Institute Genomics Platform"/>
            <consortium name="The Broad Institute Genome Sequencing Center for Infectious Disease"/>
            <person name="Wu L."/>
            <person name="Ma J."/>
        </authorList>
    </citation>
    <scope>NUCLEOTIDE SEQUENCE [LARGE SCALE GENOMIC DNA]</scope>
    <source>
        <strain evidence="3">JCM 17933</strain>
    </source>
</reference>
<dbReference type="Pfam" id="PF19054">
    <property type="entry name" value="DUF5753"/>
    <property type="match status" value="1"/>
</dbReference>
<name>A0ABP8PZX0_9ACTN</name>
<evidence type="ECO:0000313" key="2">
    <source>
        <dbReference type="EMBL" id="GAA4494926.1"/>
    </source>
</evidence>
<evidence type="ECO:0000259" key="1">
    <source>
        <dbReference type="Pfam" id="PF19054"/>
    </source>
</evidence>
<feature type="domain" description="DUF5753" evidence="1">
    <location>
        <begin position="4"/>
        <end position="139"/>
    </location>
</feature>
<dbReference type="Proteomes" id="UP001500503">
    <property type="component" value="Unassembled WGS sequence"/>
</dbReference>
<dbReference type="InterPro" id="IPR043917">
    <property type="entry name" value="DUF5753"/>
</dbReference>
<dbReference type="RefSeq" id="WP_345465161.1">
    <property type="nucleotide sequence ID" value="NZ_BAABHF010000019.1"/>
</dbReference>
<evidence type="ECO:0000313" key="3">
    <source>
        <dbReference type="Proteomes" id="UP001500503"/>
    </source>
</evidence>
<sequence length="145" mass="16075">MKSGRDREKAEQLVGKRVERQQILGRKQPPRIAAIFEETALRRVLGGRSVMQAQIEHLIDLAERHNITLQVVPKGVGSYAGLIGAFTILGFCDGPDLVYIEHIGGQLITDAPIVREYALRHDLIRGAALSADQTLKLLRTTLENL</sequence>
<proteinExistence type="predicted"/>
<dbReference type="EMBL" id="BAABHF010000019">
    <property type="protein sequence ID" value="GAA4494926.1"/>
    <property type="molecule type" value="Genomic_DNA"/>
</dbReference>
<comment type="caution">
    <text evidence="2">The sequence shown here is derived from an EMBL/GenBank/DDBJ whole genome shotgun (WGS) entry which is preliminary data.</text>
</comment>
<organism evidence="2 3">
    <name type="scientific">Actinoallomurus oryzae</name>
    <dbReference type="NCBI Taxonomy" id="502180"/>
    <lineage>
        <taxon>Bacteria</taxon>
        <taxon>Bacillati</taxon>
        <taxon>Actinomycetota</taxon>
        <taxon>Actinomycetes</taxon>
        <taxon>Streptosporangiales</taxon>
        <taxon>Thermomonosporaceae</taxon>
        <taxon>Actinoallomurus</taxon>
    </lineage>
</organism>
<protein>
    <recommendedName>
        <fullName evidence="1">DUF5753 domain-containing protein</fullName>
    </recommendedName>
</protein>
<accession>A0ABP8PZX0</accession>
<gene>
    <name evidence="2" type="ORF">GCM10023191_034860</name>
</gene>
<keyword evidence="3" id="KW-1185">Reference proteome</keyword>